<proteinExistence type="predicted"/>
<reference evidence="1 2" key="1">
    <citation type="submission" date="2020-08" db="EMBL/GenBank/DDBJ databases">
        <title>Genomic Encyclopedia of Type Strains, Phase IV (KMG-IV): sequencing the most valuable type-strain genomes for metagenomic binning, comparative biology and taxonomic classification.</title>
        <authorList>
            <person name="Goeker M."/>
        </authorList>
    </citation>
    <scope>NUCLEOTIDE SEQUENCE [LARGE SCALE GENOMIC DNA]</scope>
    <source>
        <strain evidence="1 2">DSM 17976</strain>
    </source>
</reference>
<name>A0A7W5ZLN1_9BACT</name>
<protein>
    <submittedName>
        <fullName evidence="1">Uncharacterized protein</fullName>
    </submittedName>
</protein>
<evidence type="ECO:0000313" key="1">
    <source>
        <dbReference type="EMBL" id="MBB3839643.1"/>
    </source>
</evidence>
<keyword evidence="2" id="KW-1185">Reference proteome</keyword>
<dbReference type="EMBL" id="JACIBY010000007">
    <property type="protein sequence ID" value="MBB3839643.1"/>
    <property type="molecule type" value="Genomic_DNA"/>
</dbReference>
<dbReference type="AlphaFoldDB" id="A0A7W5ZLN1"/>
<accession>A0A7W5ZLN1</accession>
<evidence type="ECO:0000313" key="2">
    <source>
        <dbReference type="Proteomes" id="UP000541352"/>
    </source>
</evidence>
<dbReference type="Proteomes" id="UP000541352">
    <property type="component" value="Unassembled WGS sequence"/>
</dbReference>
<sequence length="47" mass="5591">MVLKGVWSHFALCQKDTFFKAMINRHFKHKVTYTHAYLIHLGYTHLG</sequence>
<comment type="caution">
    <text evidence="1">The sequence shown here is derived from an EMBL/GenBank/DDBJ whole genome shotgun (WGS) entry which is preliminary data.</text>
</comment>
<gene>
    <name evidence="1" type="ORF">FHS57_003652</name>
</gene>
<organism evidence="1 2">
    <name type="scientific">Runella defluvii</name>
    <dbReference type="NCBI Taxonomy" id="370973"/>
    <lineage>
        <taxon>Bacteria</taxon>
        <taxon>Pseudomonadati</taxon>
        <taxon>Bacteroidota</taxon>
        <taxon>Cytophagia</taxon>
        <taxon>Cytophagales</taxon>
        <taxon>Spirosomataceae</taxon>
        <taxon>Runella</taxon>
    </lineage>
</organism>